<protein>
    <submittedName>
        <fullName evidence="2">Uncharacterized protein</fullName>
    </submittedName>
</protein>
<dbReference type="AlphaFoldDB" id="A7HXR0"/>
<gene>
    <name evidence="2" type="ordered locus">Plav_3086</name>
</gene>
<dbReference type="Proteomes" id="UP000006377">
    <property type="component" value="Chromosome"/>
</dbReference>
<feature type="transmembrane region" description="Helical" evidence="1">
    <location>
        <begin position="29"/>
        <end position="56"/>
    </location>
</feature>
<dbReference type="EMBL" id="CP000774">
    <property type="protein sequence ID" value="ABS64693.1"/>
    <property type="molecule type" value="Genomic_DNA"/>
</dbReference>
<accession>A7HXR0</accession>
<dbReference type="HOGENOM" id="CLU_2438129_0_0_5"/>
<organism evidence="2 3">
    <name type="scientific">Parvibaculum lavamentivorans (strain DS-1 / DSM 13023 / NCIMB 13966)</name>
    <dbReference type="NCBI Taxonomy" id="402881"/>
    <lineage>
        <taxon>Bacteria</taxon>
        <taxon>Pseudomonadati</taxon>
        <taxon>Pseudomonadota</taxon>
        <taxon>Alphaproteobacteria</taxon>
        <taxon>Hyphomicrobiales</taxon>
        <taxon>Parvibaculaceae</taxon>
        <taxon>Parvibaculum</taxon>
    </lineage>
</organism>
<keyword evidence="3" id="KW-1185">Reference proteome</keyword>
<evidence type="ECO:0000256" key="1">
    <source>
        <dbReference type="SAM" id="Phobius"/>
    </source>
</evidence>
<sequence>MSFLAPKRNVKHDSAPCRDMEGPAGMSNLLVGIVVGFFICVWVLDANPVTATIALVDRVRQVEVSFAAEPARETATEHVDAGDAPAPAAP</sequence>
<dbReference type="KEGG" id="pla:Plav_3086"/>
<keyword evidence="1" id="KW-0472">Membrane</keyword>
<proteinExistence type="predicted"/>
<keyword evidence="1" id="KW-1133">Transmembrane helix</keyword>
<evidence type="ECO:0000313" key="3">
    <source>
        <dbReference type="Proteomes" id="UP000006377"/>
    </source>
</evidence>
<keyword evidence="1" id="KW-0812">Transmembrane</keyword>
<name>A7HXR0_PARL1</name>
<dbReference type="STRING" id="402881.Plav_3086"/>
<reference evidence="2 3" key="1">
    <citation type="journal article" date="2011" name="Stand. Genomic Sci.">
        <title>Complete genome sequence of Parvibaculum lavamentivorans type strain (DS-1(T)).</title>
        <authorList>
            <person name="Schleheck D."/>
            <person name="Weiss M."/>
            <person name="Pitluck S."/>
            <person name="Bruce D."/>
            <person name="Land M.L."/>
            <person name="Han S."/>
            <person name="Saunders E."/>
            <person name="Tapia R."/>
            <person name="Detter C."/>
            <person name="Brettin T."/>
            <person name="Han J."/>
            <person name="Woyke T."/>
            <person name="Goodwin L."/>
            <person name="Pennacchio L."/>
            <person name="Nolan M."/>
            <person name="Cook A.M."/>
            <person name="Kjelleberg S."/>
            <person name="Thomas T."/>
        </authorList>
    </citation>
    <scope>NUCLEOTIDE SEQUENCE [LARGE SCALE GENOMIC DNA]</scope>
    <source>
        <strain evidence="3">DS-1 / DSM 13023 / NCIMB 13966</strain>
    </source>
</reference>
<evidence type="ECO:0000313" key="2">
    <source>
        <dbReference type="EMBL" id="ABS64693.1"/>
    </source>
</evidence>